<evidence type="ECO:0000313" key="2">
    <source>
        <dbReference type="Proteomes" id="UP000178977"/>
    </source>
</evidence>
<name>A0A1G2LDK6_9BACT</name>
<comment type="caution">
    <text evidence="1">The sequence shown here is derived from an EMBL/GenBank/DDBJ whole genome shotgun (WGS) entry which is preliminary data.</text>
</comment>
<evidence type="ECO:0000313" key="1">
    <source>
        <dbReference type="EMBL" id="OHA09707.1"/>
    </source>
</evidence>
<dbReference type="AlphaFoldDB" id="A0A1G2LDK6"/>
<organism evidence="1 2">
    <name type="scientific">Candidatus Sungbacteria bacterium RIFCSPLOWO2_01_FULL_60_25</name>
    <dbReference type="NCBI Taxonomy" id="1802281"/>
    <lineage>
        <taxon>Bacteria</taxon>
        <taxon>Candidatus Sungiibacteriota</taxon>
    </lineage>
</organism>
<dbReference type="EMBL" id="MHQT01000015">
    <property type="protein sequence ID" value="OHA09707.1"/>
    <property type="molecule type" value="Genomic_DNA"/>
</dbReference>
<proteinExistence type="predicted"/>
<dbReference type="Proteomes" id="UP000178977">
    <property type="component" value="Unassembled WGS sequence"/>
</dbReference>
<reference evidence="1 2" key="1">
    <citation type="journal article" date="2016" name="Nat. Commun.">
        <title>Thousands of microbial genomes shed light on interconnected biogeochemical processes in an aquifer system.</title>
        <authorList>
            <person name="Anantharaman K."/>
            <person name="Brown C.T."/>
            <person name="Hug L.A."/>
            <person name="Sharon I."/>
            <person name="Castelle C.J."/>
            <person name="Probst A.J."/>
            <person name="Thomas B.C."/>
            <person name="Singh A."/>
            <person name="Wilkins M.J."/>
            <person name="Karaoz U."/>
            <person name="Brodie E.L."/>
            <person name="Williams K.H."/>
            <person name="Hubbard S.S."/>
            <person name="Banfield J.F."/>
        </authorList>
    </citation>
    <scope>NUCLEOTIDE SEQUENCE [LARGE SCALE GENOMIC DNA]</scope>
</reference>
<gene>
    <name evidence="1" type="ORF">A3A44_01335</name>
</gene>
<accession>A0A1G2LDK6</accession>
<sequence>MGRRNRNGNGKGVPAPGIGAPGQKHYFAVVDGKVCRVRIVRKQEAPDMWLVMLKNGDCLEVATKTLSTTREQAAGYKRTNHAVETAPAEISLSVAPLPTAEEAVSDLPEPDAILPGPPPADEAVVALPAPERGAPSGALTHEIRSSHRAVIVNAAPAGLPSAQRSEPPRLRIRTFFFPGSRPGVEFR</sequence>
<protein>
    <submittedName>
        <fullName evidence="1">Uncharacterized protein</fullName>
    </submittedName>
</protein>